<dbReference type="InterPro" id="IPR049012">
    <property type="entry name" value="Mutator_transp_dom"/>
</dbReference>
<evidence type="ECO:0000313" key="4">
    <source>
        <dbReference type="RefSeq" id="XP_026290480.2"/>
    </source>
</evidence>
<feature type="compositionally biased region" description="Polar residues" evidence="1">
    <location>
        <begin position="69"/>
        <end position="94"/>
    </location>
</feature>
<sequence>MNLPTITAKTISKAEKRMGPSIVEVAQQSCREAIALEKELTRSKVQNSPSNVNSSTPAPTVNGHLALSTPLSPARSTAPQDFSTTPRTRQSEVFDTTPEDPTDIVVSCDFGWDKRGNGLCYNSHSGRGSMAGEKTPKMLDTVAMSNYCAMCARGHSPYDHACAINYEGSSKGMEPAAAVKLICNNPLLKEAGVRVKKLVGDSSTIAALRRECDYDIEKIVDLNHDLKSSVNNPLYTLEKNKAFAEILTKDAIEDIKRCVSYAIKQIKGDVEGLRSAISNITNHVMVNMIIAVNGAKQEAIQNMSTSTCQIASTSHAQNFNLPWMDSSRSRLMKNLSANESLEKIFKKANLSPSVSDYRKKLESKRVYQATHKNKNNVKLRRLFLNNRNSWKDSADNNRDGITYVIGMSNTMERAAAAASVSSWLPQRKPLQLSCKLVIVDIDTGGFDAAASIIQIAAVLWRHSTLLQTVSEQEACQSFLAFLKECSDQVVLVGHNIVSFDAPRILRVMNNLSLAKDFCEIVTGLIDTMPLIKQGKMKKQELLAKTYLTGPEWESTLKEAPVCILLDGLLQHFQVSEETQKEHVLHIGDFMERQASLRKKAANLPALAPLRGHLSDHMLNKMAGNGVTLQELKREDEAYG</sequence>
<feature type="compositionally biased region" description="Polar residues" evidence="1">
    <location>
        <begin position="43"/>
        <end position="59"/>
    </location>
</feature>
<dbReference type="Pfam" id="PF20700">
    <property type="entry name" value="Mutator"/>
    <property type="match status" value="1"/>
</dbReference>
<reference evidence="4" key="1">
    <citation type="submission" date="2025-08" db="UniProtKB">
        <authorList>
            <consortium name="RefSeq"/>
        </authorList>
    </citation>
    <scope>IDENTIFICATION</scope>
    <source>
        <tissue evidence="4">Whole organism</tissue>
    </source>
</reference>
<feature type="domain" description="Mutator-like transposase" evidence="2">
    <location>
        <begin position="100"/>
        <end position="285"/>
    </location>
</feature>
<dbReference type="KEGG" id="foc:113215118"/>
<gene>
    <name evidence="4" type="primary">LOC113215118</name>
</gene>
<dbReference type="Proteomes" id="UP000504606">
    <property type="component" value="Unplaced"/>
</dbReference>
<feature type="region of interest" description="Disordered" evidence="1">
    <location>
        <begin position="41"/>
        <end position="98"/>
    </location>
</feature>
<name>A0A6J1TFG8_FRAOC</name>
<evidence type="ECO:0000259" key="2">
    <source>
        <dbReference type="Pfam" id="PF20700"/>
    </source>
</evidence>
<dbReference type="InterPro" id="IPR036397">
    <property type="entry name" value="RNaseH_sf"/>
</dbReference>
<dbReference type="Gene3D" id="3.30.420.10">
    <property type="entry name" value="Ribonuclease H-like superfamily/Ribonuclease H"/>
    <property type="match status" value="1"/>
</dbReference>
<organism evidence="3 4">
    <name type="scientific">Frankliniella occidentalis</name>
    <name type="common">Western flower thrips</name>
    <name type="synonym">Euthrips occidentalis</name>
    <dbReference type="NCBI Taxonomy" id="133901"/>
    <lineage>
        <taxon>Eukaryota</taxon>
        <taxon>Metazoa</taxon>
        <taxon>Ecdysozoa</taxon>
        <taxon>Arthropoda</taxon>
        <taxon>Hexapoda</taxon>
        <taxon>Insecta</taxon>
        <taxon>Pterygota</taxon>
        <taxon>Neoptera</taxon>
        <taxon>Paraneoptera</taxon>
        <taxon>Thysanoptera</taxon>
        <taxon>Terebrantia</taxon>
        <taxon>Thripoidea</taxon>
        <taxon>Thripidae</taxon>
        <taxon>Frankliniella</taxon>
    </lineage>
</organism>
<dbReference type="InterPro" id="IPR012337">
    <property type="entry name" value="RNaseH-like_sf"/>
</dbReference>
<dbReference type="GO" id="GO:0003676">
    <property type="term" value="F:nucleic acid binding"/>
    <property type="evidence" value="ECO:0007669"/>
    <property type="project" value="InterPro"/>
</dbReference>
<dbReference type="SUPFAM" id="SSF53098">
    <property type="entry name" value="Ribonuclease H-like"/>
    <property type="match status" value="1"/>
</dbReference>
<dbReference type="OrthoDB" id="7692185at2759"/>
<evidence type="ECO:0000256" key="1">
    <source>
        <dbReference type="SAM" id="MobiDB-lite"/>
    </source>
</evidence>
<dbReference type="GeneID" id="113215118"/>
<keyword evidence="3" id="KW-1185">Reference proteome</keyword>
<dbReference type="RefSeq" id="XP_026290480.2">
    <property type="nucleotide sequence ID" value="XM_026434695.2"/>
</dbReference>
<evidence type="ECO:0000313" key="3">
    <source>
        <dbReference type="Proteomes" id="UP000504606"/>
    </source>
</evidence>
<protein>
    <submittedName>
        <fullName evidence="4">Uncharacterized protein LOC113215118</fullName>
    </submittedName>
</protein>
<dbReference type="AlphaFoldDB" id="A0A6J1TFG8"/>
<proteinExistence type="predicted"/>
<accession>A0A6J1TFG8</accession>